<dbReference type="InParanoid" id="A0A165IWG9"/>
<proteinExistence type="predicted"/>
<protein>
    <submittedName>
        <fullName evidence="2">Uncharacterized protein</fullName>
    </submittedName>
</protein>
<organism evidence="2 3">
    <name type="scientific">Exidia glandulosa HHB12029</name>
    <dbReference type="NCBI Taxonomy" id="1314781"/>
    <lineage>
        <taxon>Eukaryota</taxon>
        <taxon>Fungi</taxon>
        <taxon>Dikarya</taxon>
        <taxon>Basidiomycota</taxon>
        <taxon>Agaricomycotina</taxon>
        <taxon>Agaricomycetes</taxon>
        <taxon>Auriculariales</taxon>
        <taxon>Exidiaceae</taxon>
        <taxon>Exidia</taxon>
    </lineage>
</organism>
<reference evidence="2 3" key="1">
    <citation type="journal article" date="2016" name="Mol. Biol. Evol.">
        <title>Comparative Genomics of Early-Diverging Mushroom-Forming Fungi Provides Insights into the Origins of Lignocellulose Decay Capabilities.</title>
        <authorList>
            <person name="Nagy L.G."/>
            <person name="Riley R."/>
            <person name="Tritt A."/>
            <person name="Adam C."/>
            <person name="Daum C."/>
            <person name="Floudas D."/>
            <person name="Sun H."/>
            <person name="Yadav J.S."/>
            <person name="Pangilinan J."/>
            <person name="Larsson K.H."/>
            <person name="Matsuura K."/>
            <person name="Barry K."/>
            <person name="Labutti K."/>
            <person name="Kuo R."/>
            <person name="Ohm R.A."/>
            <person name="Bhattacharya S.S."/>
            <person name="Shirouzu T."/>
            <person name="Yoshinaga Y."/>
            <person name="Martin F.M."/>
            <person name="Grigoriev I.V."/>
            <person name="Hibbett D.S."/>
        </authorList>
    </citation>
    <scope>NUCLEOTIDE SEQUENCE [LARGE SCALE GENOMIC DNA]</scope>
    <source>
        <strain evidence="2 3">HHB12029</strain>
    </source>
</reference>
<dbReference type="EMBL" id="KV425980">
    <property type="protein sequence ID" value="KZV93973.1"/>
    <property type="molecule type" value="Genomic_DNA"/>
</dbReference>
<dbReference type="OrthoDB" id="440424at2759"/>
<evidence type="ECO:0000313" key="2">
    <source>
        <dbReference type="EMBL" id="KZV93973.1"/>
    </source>
</evidence>
<name>A0A165IWG9_EXIGL</name>
<feature type="signal peptide" evidence="1">
    <location>
        <begin position="1"/>
        <end position="16"/>
    </location>
</feature>
<keyword evidence="1" id="KW-0732">Signal</keyword>
<sequence>MLLIALWILMPRVLRGILNLLGFKSGGVERDSYAARYQSYNYGSFVPEDSWFAASQSRAAIAEEDTSGYNPNVTARGVVLLVVSIAILLTAAN</sequence>
<keyword evidence="3" id="KW-1185">Reference proteome</keyword>
<feature type="chain" id="PRO_5007859614" evidence="1">
    <location>
        <begin position="17"/>
        <end position="93"/>
    </location>
</feature>
<dbReference type="InterPro" id="IPR038213">
    <property type="entry name" value="IFI6/IFI27-like_sf"/>
</dbReference>
<evidence type="ECO:0000256" key="1">
    <source>
        <dbReference type="SAM" id="SignalP"/>
    </source>
</evidence>
<accession>A0A165IWG9</accession>
<dbReference type="AlphaFoldDB" id="A0A165IWG9"/>
<dbReference type="Proteomes" id="UP000077266">
    <property type="component" value="Unassembled WGS sequence"/>
</dbReference>
<evidence type="ECO:0000313" key="3">
    <source>
        <dbReference type="Proteomes" id="UP000077266"/>
    </source>
</evidence>
<dbReference type="Gene3D" id="6.10.110.10">
    <property type="match status" value="1"/>
</dbReference>
<gene>
    <name evidence="2" type="ORF">EXIGLDRAFT_767519</name>
</gene>